<evidence type="ECO:0000313" key="1">
    <source>
        <dbReference type="Proteomes" id="UP000790787"/>
    </source>
</evidence>
<gene>
    <name evidence="2" type="primary">LOC142164102</name>
</gene>
<organism evidence="1 2">
    <name type="scientific">Nicotiana tabacum</name>
    <name type="common">Common tobacco</name>
    <dbReference type="NCBI Taxonomy" id="4097"/>
    <lineage>
        <taxon>Eukaryota</taxon>
        <taxon>Viridiplantae</taxon>
        <taxon>Streptophyta</taxon>
        <taxon>Embryophyta</taxon>
        <taxon>Tracheophyta</taxon>
        <taxon>Spermatophyta</taxon>
        <taxon>Magnoliopsida</taxon>
        <taxon>eudicotyledons</taxon>
        <taxon>Gunneridae</taxon>
        <taxon>Pentapetalae</taxon>
        <taxon>asterids</taxon>
        <taxon>lamiids</taxon>
        <taxon>Solanales</taxon>
        <taxon>Solanaceae</taxon>
        <taxon>Nicotianoideae</taxon>
        <taxon>Nicotianeae</taxon>
        <taxon>Nicotiana</taxon>
    </lineage>
</organism>
<proteinExistence type="predicted"/>
<accession>A0AC58RXI4</accession>
<reference evidence="1" key="1">
    <citation type="journal article" date="2014" name="Nat. Commun.">
        <title>The tobacco genome sequence and its comparison with those of tomato and potato.</title>
        <authorList>
            <person name="Sierro N."/>
            <person name="Battey J.N."/>
            <person name="Ouadi S."/>
            <person name="Bakaher N."/>
            <person name="Bovet L."/>
            <person name="Willig A."/>
            <person name="Goepfert S."/>
            <person name="Peitsch M.C."/>
            <person name="Ivanov N.V."/>
        </authorList>
    </citation>
    <scope>NUCLEOTIDE SEQUENCE [LARGE SCALE GENOMIC DNA]</scope>
</reference>
<name>A0AC58RXI4_TOBAC</name>
<reference evidence="2" key="2">
    <citation type="submission" date="2025-08" db="UniProtKB">
        <authorList>
            <consortium name="RefSeq"/>
        </authorList>
    </citation>
    <scope>IDENTIFICATION</scope>
    <source>
        <tissue evidence="2">Leaf</tissue>
    </source>
</reference>
<protein>
    <submittedName>
        <fullName evidence="2">Uncharacterized protein LOC142164102</fullName>
    </submittedName>
</protein>
<dbReference type="RefSeq" id="XP_075077380.1">
    <property type="nucleotide sequence ID" value="XM_075221279.1"/>
</dbReference>
<sequence length="444" mass="51882">MNKLVKKDLVRGLPKSRFKYHNVCDACVRGNQVRSSFKPKKKIQVKMSHNVVSIRSDHGIEFDNAKFDKFCAENGSQHCLLFDKQVHDQEVLEKFDAKYDEGILLGYSSQSKTYKVYNKRTQCVEENIHIIFDESHNLCGRDSHDKNDQDREQSKVPGEVIDMANGKADLMSQVKESNEEDTAEPPANQKNLVPSVQQLKQKTELLMPCKELLMLSKEGFKLDQRQEAHLPSQLSFSQIEPKNIKEVLKDADWIIAMQDELHQFERNSVWNLVPRPSDRTIIGTRWVFKNKLDEFGNTTRNKARLVVQGYNQEEGIDYDETFAPIARMEVIRILIAFASHMEFKLFQKDVKSAFMNGYLKEEVFVKQPPGFECHEHPEHVFMLDKALYGLKKDPHAWYERLFRFLLENGFTREKINNTLFLKKRGRNLLIVQVYVDDIIFWCNK</sequence>
<evidence type="ECO:0000313" key="2">
    <source>
        <dbReference type="RefSeq" id="XP_075077380.1"/>
    </source>
</evidence>
<keyword evidence="1" id="KW-1185">Reference proteome</keyword>
<dbReference type="Proteomes" id="UP000790787">
    <property type="component" value="Chromosome 9"/>
</dbReference>